<dbReference type="AlphaFoldDB" id="A0A3S4HLC5"/>
<dbReference type="EMBL" id="LR134182">
    <property type="protein sequence ID" value="VEB42114.1"/>
    <property type="molecule type" value="Genomic_DNA"/>
</dbReference>
<evidence type="ECO:0000313" key="2">
    <source>
        <dbReference type="Proteomes" id="UP000275777"/>
    </source>
</evidence>
<protein>
    <submittedName>
        <fullName evidence="1">Probable propionyl-CoA carboxylase beta chain 5</fullName>
        <ecNumber evidence="1">6.4.1.3</ecNumber>
    </submittedName>
</protein>
<dbReference type="InterPro" id="IPR029045">
    <property type="entry name" value="ClpP/crotonase-like_dom_sf"/>
</dbReference>
<name>A0A3S4HLC5_CHRVL</name>
<organism evidence="1 2">
    <name type="scientific">Chromobacterium violaceum</name>
    <dbReference type="NCBI Taxonomy" id="536"/>
    <lineage>
        <taxon>Bacteria</taxon>
        <taxon>Pseudomonadati</taxon>
        <taxon>Pseudomonadota</taxon>
        <taxon>Betaproteobacteria</taxon>
        <taxon>Neisseriales</taxon>
        <taxon>Chromobacteriaceae</taxon>
        <taxon>Chromobacterium</taxon>
    </lineage>
</organism>
<dbReference type="SUPFAM" id="SSF52096">
    <property type="entry name" value="ClpP/crotonase"/>
    <property type="match status" value="1"/>
</dbReference>
<reference evidence="1 2" key="1">
    <citation type="submission" date="2018-12" db="EMBL/GenBank/DDBJ databases">
        <authorList>
            <consortium name="Pathogen Informatics"/>
        </authorList>
    </citation>
    <scope>NUCLEOTIDE SEQUENCE [LARGE SCALE GENOMIC DNA]</scope>
    <source>
        <strain evidence="1 2">NCTC9695</strain>
    </source>
</reference>
<gene>
    <name evidence="1" type="primary">accD5_4</name>
    <name evidence="1" type="ORF">NCTC9695_02556</name>
</gene>
<dbReference type="GO" id="GO:0004658">
    <property type="term" value="F:propionyl-CoA carboxylase activity"/>
    <property type="evidence" value="ECO:0007669"/>
    <property type="project" value="UniProtKB-EC"/>
</dbReference>
<dbReference type="Proteomes" id="UP000275777">
    <property type="component" value="Chromosome"/>
</dbReference>
<evidence type="ECO:0000313" key="1">
    <source>
        <dbReference type="EMBL" id="VEB42114.1"/>
    </source>
</evidence>
<dbReference type="Gene3D" id="3.90.226.10">
    <property type="entry name" value="2-enoyl-CoA Hydratase, Chain A, domain 1"/>
    <property type="match status" value="1"/>
</dbReference>
<proteinExistence type="predicted"/>
<sequence>MSLREKLLDDYRAAHANASYSAKKGYVDGLLAAAEVRNAVLSHLQLLADKVGGTPARRHSNIPL</sequence>
<dbReference type="EC" id="6.4.1.3" evidence="1"/>
<keyword evidence="1" id="KW-0436">Ligase</keyword>
<accession>A0A3S4HLC5</accession>